<evidence type="ECO:0000313" key="1">
    <source>
        <dbReference type="EMBL" id="KAB8336802.1"/>
    </source>
</evidence>
<dbReference type="CDD" id="cd10170">
    <property type="entry name" value="ASKHA_NBD_HSP70"/>
    <property type="match status" value="1"/>
</dbReference>
<dbReference type="EMBL" id="VIBQ01000009">
    <property type="protein sequence ID" value="KAB8336802.1"/>
    <property type="molecule type" value="Genomic_DNA"/>
</dbReference>
<name>A0A5N6KND7_9ROSI</name>
<dbReference type="SUPFAM" id="SSF53067">
    <property type="entry name" value="Actin-like ATPase domain"/>
    <property type="match status" value="1"/>
</dbReference>
<dbReference type="Proteomes" id="UP000327013">
    <property type="component" value="Unassembled WGS sequence"/>
</dbReference>
<comment type="caution">
    <text evidence="1">The sequence shown here is derived from an EMBL/GenBank/DDBJ whole genome shotgun (WGS) entry which is preliminary data.</text>
</comment>
<dbReference type="PANTHER" id="PTHR42749:SF1">
    <property type="entry name" value="CELL SHAPE-DETERMINING PROTEIN MREB"/>
    <property type="match status" value="1"/>
</dbReference>
<proteinExistence type="predicted"/>
<gene>
    <name evidence="1" type="ORF">FH972_021111</name>
</gene>
<reference evidence="1 2" key="1">
    <citation type="submission" date="2019-06" db="EMBL/GenBank/DDBJ databases">
        <title>A chromosomal-level reference genome of Carpinus fangiana (Coryloideae, Betulaceae).</title>
        <authorList>
            <person name="Yang X."/>
            <person name="Wang Z."/>
            <person name="Zhang L."/>
            <person name="Hao G."/>
            <person name="Liu J."/>
            <person name="Yang Y."/>
        </authorList>
    </citation>
    <scope>NUCLEOTIDE SEQUENCE [LARGE SCALE GENOMIC DNA]</scope>
    <source>
        <strain evidence="1">Cfa_2016G</strain>
        <tissue evidence="1">Leaf</tissue>
    </source>
</reference>
<evidence type="ECO:0000313" key="2">
    <source>
        <dbReference type="Proteomes" id="UP000327013"/>
    </source>
</evidence>
<dbReference type="Gene3D" id="3.30.420.40">
    <property type="match status" value="2"/>
</dbReference>
<dbReference type="AlphaFoldDB" id="A0A5N6KND7"/>
<dbReference type="InterPro" id="IPR043129">
    <property type="entry name" value="ATPase_NBD"/>
</dbReference>
<dbReference type="Gene3D" id="3.90.640.10">
    <property type="entry name" value="Actin, Chain A, domain 4"/>
    <property type="match status" value="1"/>
</dbReference>
<protein>
    <submittedName>
        <fullName evidence="1">Uncharacterized protein</fullName>
    </submittedName>
</protein>
<keyword evidence="2" id="KW-1185">Reference proteome</keyword>
<organism evidence="1 2">
    <name type="scientific">Carpinus fangiana</name>
    <dbReference type="NCBI Taxonomy" id="176857"/>
    <lineage>
        <taxon>Eukaryota</taxon>
        <taxon>Viridiplantae</taxon>
        <taxon>Streptophyta</taxon>
        <taxon>Embryophyta</taxon>
        <taxon>Tracheophyta</taxon>
        <taxon>Spermatophyta</taxon>
        <taxon>Magnoliopsida</taxon>
        <taxon>eudicotyledons</taxon>
        <taxon>Gunneridae</taxon>
        <taxon>Pentapetalae</taxon>
        <taxon>rosids</taxon>
        <taxon>fabids</taxon>
        <taxon>Fagales</taxon>
        <taxon>Betulaceae</taxon>
        <taxon>Carpinus</taxon>
    </lineage>
</organism>
<accession>A0A5N6KND7</accession>
<sequence length="708" mass="78999">MWFLDCRSQIYKTGTRDKVIEEMLLGPQMECNNVGRWARWCTPAILTMLSSATPSSANGITVAHAYAKIVQGLGVALAAATIHGSNQSLIYSRRLSPAVTLAAAQHGSTTPRWRLSPSFARARYHHRRGFWHDMHCGPAWADPTPLQHWPGKYGTEYRSKVPTAISYLESDGSVAAWGCSVDFASLDAIPEDLFKLFLDPDFDRGDDPNTIPAETAQKYFVDYTRCLREYIEKWLSNTFPRSEELRVEYLFSTPTTWKSPAFIDTIERLVKEAGYSQARSTFHISLTEAEAAAVYAARQPYRQGDIIMVCDAGGGTTDLNILKFSAAQRDSTELEQLLWVEGQAVGSALIDFNVEQMITSRLETIQQHLRKAPEDTCEAMVRDRLLPFKHAFGTDDLGPQDLELDVPGLSSAASFPDARIFDGKMLLTHGELGTIFDAQVTKMIDLVNDQLAKLSKSFPQDKVAFLVLSGGLGSSPYVRKRMKAVFGSESSPASIQILTAAEPQLAVAYGLVMDRAQELRKKGLVFKDRCARTSYGIMTRDLYDPKLDLHRNSKISVDPRDGRKWVEGQIHWLVKQGQSVSATEGARELYRTKLEVGKENTPWLVQIVTSEVPATKLPSSFNQTAVAKLCTVAALLDTKLMKLKNKHWYEKGPQYWLAEFELRVIVGAADLKFELWDIRGLKCYSREHETVEVSFEGPESGEKTGVGG</sequence>
<dbReference type="PANTHER" id="PTHR42749">
    <property type="entry name" value="CELL SHAPE-DETERMINING PROTEIN MREB"/>
    <property type="match status" value="1"/>
</dbReference>
<dbReference type="OrthoDB" id="2394218at2759"/>